<dbReference type="PANTHER" id="PTHR18964">
    <property type="entry name" value="ROK (REPRESSOR, ORF, KINASE) FAMILY"/>
    <property type="match status" value="1"/>
</dbReference>
<dbReference type="EMBL" id="PGLQ01000002">
    <property type="protein sequence ID" value="PJM79473.1"/>
    <property type="molecule type" value="Genomic_DNA"/>
</dbReference>
<dbReference type="Proteomes" id="UP000228755">
    <property type="component" value="Unassembled WGS sequence"/>
</dbReference>
<comment type="similarity">
    <text evidence="1">Belongs to the ROK (NagC/XylR) family.</text>
</comment>
<dbReference type="OrthoDB" id="4083144at2"/>
<evidence type="ECO:0000313" key="2">
    <source>
        <dbReference type="EMBL" id="PJM79473.1"/>
    </source>
</evidence>
<reference evidence="2 3" key="1">
    <citation type="submission" date="2017-11" db="EMBL/GenBank/DDBJ databases">
        <title>Draft genome sequences of strains TRE 1, TRE D, TRE H and TRI 7, isolated from tamarins, belonging to four potential novel Bifidobacterium species.</title>
        <authorList>
            <person name="Mattarelli P."/>
            <person name="Modesto M."/>
            <person name="Bonetti A."/>
            <person name="Puglisi E."/>
            <person name="Morelli L."/>
        </authorList>
    </citation>
    <scope>NUCLEOTIDE SEQUENCE [LARGE SCALE GENOMIC DNA]</scope>
    <source>
        <strain evidence="3">TRED</strain>
    </source>
</reference>
<dbReference type="Gene3D" id="1.10.10.10">
    <property type="entry name" value="Winged helix-like DNA-binding domain superfamily/Winged helix DNA-binding domain"/>
    <property type="match status" value="1"/>
</dbReference>
<proteinExistence type="inferred from homology"/>
<accession>A0A2M9HRN3</accession>
<dbReference type="InterPro" id="IPR043129">
    <property type="entry name" value="ATPase_NBD"/>
</dbReference>
<keyword evidence="3" id="KW-1185">Reference proteome</keyword>
<dbReference type="RefSeq" id="WP_100496317.1">
    <property type="nucleotide sequence ID" value="NZ_PGLQ01000002.1"/>
</dbReference>
<sequence>MRATPSTAVKQHNRNAMTRYLYTHHHVTKQELEHGLGLSLPTITQNLRMLEENGLIRKGKFHESTGGRKARNYEFNPNHRTAIGVVMRATGVRMCAIDLYGKVIEQRQDALPYRNANVYYQRIGGIINNFAADIENKHGKVLGVSFAVQGILSPDASTITFGTIMGNTGLTIDTISQSVHYPCMMIHDSDASAMAELWADPSLTDAICVYLERRPSGAVIVGGKLYQGPNHCNGTIEHMTLVPGGRECYCGQRGCMDTYCSPETLPEDYESIPGFFSVLEQGERHHRERMNEWLDYVAQAIVNARSIIAGDVIVGGEAAQHLTQDDIDALRHRVVQRSPFGTINFTLRKSYCGEDQNIIGAALRYVEDYANEICGVGEHASRAGR</sequence>
<dbReference type="SUPFAM" id="SSF46785">
    <property type="entry name" value="Winged helix' DNA-binding domain"/>
    <property type="match status" value="1"/>
</dbReference>
<dbReference type="InterPro" id="IPR000600">
    <property type="entry name" value="ROK"/>
</dbReference>
<protein>
    <submittedName>
        <fullName evidence="2">NagC family transcriptional regulator</fullName>
    </submittedName>
</protein>
<evidence type="ECO:0000256" key="1">
    <source>
        <dbReference type="ARBA" id="ARBA00006479"/>
    </source>
</evidence>
<comment type="caution">
    <text evidence="2">The sequence shown here is derived from an EMBL/GenBank/DDBJ whole genome shotgun (WGS) entry which is preliminary data.</text>
</comment>
<dbReference type="AlphaFoldDB" id="A0A2M9HRN3"/>
<name>A0A2M9HRN3_9BIFI</name>
<dbReference type="SUPFAM" id="SSF53067">
    <property type="entry name" value="Actin-like ATPase domain"/>
    <property type="match status" value="2"/>
</dbReference>
<gene>
    <name evidence="2" type="ORF">CUU80_05545</name>
</gene>
<dbReference type="Pfam" id="PF00480">
    <property type="entry name" value="ROK"/>
    <property type="match status" value="1"/>
</dbReference>
<organism evidence="2 3">
    <name type="scientific">Bifidobacterium scaligerum</name>
    <dbReference type="NCBI Taxonomy" id="2052656"/>
    <lineage>
        <taxon>Bacteria</taxon>
        <taxon>Bacillati</taxon>
        <taxon>Actinomycetota</taxon>
        <taxon>Actinomycetes</taxon>
        <taxon>Bifidobacteriales</taxon>
        <taxon>Bifidobacteriaceae</taxon>
        <taxon>Bifidobacterium</taxon>
    </lineage>
</organism>
<evidence type="ECO:0000313" key="3">
    <source>
        <dbReference type="Proteomes" id="UP000228755"/>
    </source>
</evidence>
<dbReference type="Gene3D" id="3.30.420.40">
    <property type="match status" value="2"/>
</dbReference>
<dbReference type="PANTHER" id="PTHR18964:SF149">
    <property type="entry name" value="BIFUNCTIONAL UDP-N-ACETYLGLUCOSAMINE 2-EPIMERASE_N-ACETYLMANNOSAMINE KINASE"/>
    <property type="match status" value="1"/>
</dbReference>
<dbReference type="InterPro" id="IPR036388">
    <property type="entry name" value="WH-like_DNA-bd_sf"/>
</dbReference>
<dbReference type="InterPro" id="IPR036390">
    <property type="entry name" value="WH_DNA-bd_sf"/>
</dbReference>